<feature type="compositionally biased region" description="Low complexity" evidence="1">
    <location>
        <begin position="612"/>
        <end position="628"/>
    </location>
</feature>
<feature type="compositionally biased region" description="Polar residues" evidence="1">
    <location>
        <begin position="599"/>
        <end position="611"/>
    </location>
</feature>
<dbReference type="EMBL" id="JYNV01000061">
    <property type="protein sequence ID" value="KZM27500.1"/>
    <property type="molecule type" value="Genomic_DNA"/>
</dbReference>
<keyword evidence="2" id="KW-0812">Transmembrane</keyword>
<proteinExistence type="predicted"/>
<evidence type="ECO:0000256" key="1">
    <source>
        <dbReference type="SAM" id="MobiDB-lite"/>
    </source>
</evidence>
<dbReference type="AlphaFoldDB" id="A0A163L4X1"/>
<name>A0A163L4X1_DIDRA</name>
<feature type="compositionally biased region" description="Basic and acidic residues" evidence="1">
    <location>
        <begin position="763"/>
        <end position="781"/>
    </location>
</feature>
<sequence length="815" mass="90166">MGVPTKAETQAAFPSEVCPPSPASSSNAVPADAPPPMPPPPYFKTQFVNPSSFKSAVNSKVDKPVVSLFRLSVRILQLIFALASGISYAIELSHGNGRGDASASFVFSQVTFGATLITLIINGATVRYYRVSWIVDWILTVFWFALFAVFYECDQASPCGQCVKAGRVCPGYRNAIDLLFHDESAKVIRKSKGQLSKSTSVSAASGKVAVRTHPTSIDLNNIVVYQPWEDLGINFFMSNYVGTDPAVSQLHYLPNYYSRFGYATSALKRTIIASGLAGYARTTRRADLIEKSTKTYTAAIKDINITLSSPLDAVQDTTLMSIMMAAMFETMLVSQDSGMHNVSKHLEGAMLVASLSLQHQKPSHVFNALLSTLVQSVIMNSWIQHVPLPPRYKLIRSHVPEKINPHSVHAKLVAVLAQVIEFRDDLKSGLCSNPEVILQRALEVDVALKTFVEEMPNHTSYEKCWIPTMQATEVQQLVYNCVFHVYPQQFAGHLWNNVRSCRVYLHQLIHQQCSKLLSSTGESEFTNLRLQRSASESLSTLIAEEICATVPQLLSYSDYLRQFVESTEYALSVRMTLPKRGDGSTTFGSSNYPKVPTEDSGSNVSTPDTFNASSPNSTSTKSSYASNKDIPKDYTSKVPLFTPGALDPASAFHLLLKLHNLTSIPWLPFAMKSWITGRISWIETNSDPYSAARLKAMIRKRPADGFPVSDAPGQVPYGGICQTIATTPADQRLWFLAHSWLFVGIDWNADYYSEASSASSKDHPSEVWLEQHQRSEARQSSRDAAYMPMDEIISSSTTRTKAPVTLAWRKPHWTV</sequence>
<organism evidence="3 4">
    <name type="scientific">Didymella rabiei</name>
    <name type="common">Chickpea ascochyta blight fungus</name>
    <name type="synonym">Mycosphaerella rabiei</name>
    <dbReference type="NCBI Taxonomy" id="5454"/>
    <lineage>
        <taxon>Eukaryota</taxon>
        <taxon>Fungi</taxon>
        <taxon>Dikarya</taxon>
        <taxon>Ascomycota</taxon>
        <taxon>Pezizomycotina</taxon>
        <taxon>Dothideomycetes</taxon>
        <taxon>Pleosporomycetidae</taxon>
        <taxon>Pleosporales</taxon>
        <taxon>Pleosporineae</taxon>
        <taxon>Didymellaceae</taxon>
        <taxon>Ascochyta</taxon>
    </lineage>
</organism>
<keyword evidence="2" id="KW-1133">Transmembrane helix</keyword>
<comment type="caution">
    <text evidence="3">The sequence shown here is derived from an EMBL/GenBank/DDBJ whole genome shotgun (WGS) entry which is preliminary data.</text>
</comment>
<dbReference type="InterPro" id="IPR053175">
    <property type="entry name" value="DHMBA_Reg_Transcription_Factor"/>
</dbReference>
<feature type="transmembrane region" description="Helical" evidence="2">
    <location>
        <begin position="133"/>
        <end position="151"/>
    </location>
</feature>
<feature type="region of interest" description="Disordered" evidence="1">
    <location>
        <begin position="583"/>
        <end position="628"/>
    </location>
</feature>
<protein>
    <submittedName>
        <fullName evidence="3">Sequence-specific DNA binding RNA polymerase II transcription factor</fullName>
    </submittedName>
</protein>
<feature type="region of interest" description="Disordered" evidence="1">
    <location>
        <begin position="1"/>
        <end position="35"/>
    </location>
</feature>
<dbReference type="PANTHER" id="PTHR38791:SF1">
    <property type="entry name" value="TRANSCRIPTION FACTOR, PUTATIVE-RELATED"/>
    <property type="match status" value="1"/>
</dbReference>
<feature type="transmembrane region" description="Helical" evidence="2">
    <location>
        <begin position="71"/>
        <end position="90"/>
    </location>
</feature>
<feature type="transmembrane region" description="Helical" evidence="2">
    <location>
        <begin position="102"/>
        <end position="121"/>
    </location>
</feature>
<dbReference type="STRING" id="5454.A0A163L4X1"/>
<gene>
    <name evidence="3" type="ORF">ST47_g1377</name>
</gene>
<dbReference type="PANTHER" id="PTHR38791">
    <property type="entry name" value="ZN(II)2CYS6 TRANSCRIPTION FACTOR (EUROFUNG)-RELATED-RELATED"/>
    <property type="match status" value="1"/>
</dbReference>
<accession>A0A163L4X1</accession>
<feature type="compositionally biased region" description="Polar residues" evidence="1">
    <location>
        <begin position="583"/>
        <end position="592"/>
    </location>
</feature>
<keyword evidence="2" id="KW-0472">Membrane</keyword>
<keyword evidence="4" id="KW-1185">Reference proteome</keyword>
<evidence type="ECO:0000313" key="4">
    <source>
        <dbReference type="Proteomes" id="UP000076837"/>
    </source>
</evidence>
<evidence type="ECO:0000313" key="3">
    <source>
        <dbReference type="EMBL" id="KZM27500.1"/>
    </source>
</evidence>
<reference evidence="3 4" key="1">
    <citation type="journal article" date="2016" name="Sci. Rep.">
        <title>Draft genome sequencing and secretome analysis of fungal phytopathogen Ascochyta rabiei provides insight into the necrotrophic effector repertoire.</title>
        <authorList>
            <person name="Verma S."/>
            <person name="Gazara R.K."/>
            <person name="Nizam S."/>
            <person name="Parween S."/>
            <person name="Chattopadhyay D."/>
            <person name="Verma P.K."/>
        </authorList>
    </citation>
    <scope>NUCLEOTIDE SEQUENCE [LARGE SCALE GENOMIC DNA]</scope>
    <source>
        <strain evidence="3 4">ArDII</strain>
    </source>
</reference>
<evidence type="ECO:0000256" key="2">
    <source>
        <dbReference type="SAM" id="Phobius"/>
    </source>
</evidence>
<feature type="region of interest" description="Disordered" evidence="1">
    <location>
        <begin position="763"/>
        <end position="782"/>
    </location>
</feature>
<dbReference type="Proteomes" id="UP000076837">
    <property type="component" value="Unassembled WGS sequence"/>
</dbReference>